<dbReference type="PANTHER" id="PTHR43658">
    <property type="entry name" value="SHORT-CHAIN DEHYDROGENASE/REDUCTASE"/>
    <property type="match status" value="1"/>
</dbReference>
<reference evidence="2" key="1">
    <citation type="submission" date="2019-05" db="EMBL/GenBank/DDBJ databases">
        <authorList>
            <consortium name="Pathogen Informatics"/>
        </authorList>
    </citation>
    <scope>NUCLEOTIDE SEQUENCE [LARGE SCALE GENOMIC DNA]</scope>
    <source>
        <strain evidence="2">NCTC12965</strain>
    </source>
</reference>
<dbReference type="Pfam" id="PF00106">
    <property type="entry name" value="adh_short"/>
    <property type="match status" value="1"/>
</dbReference>
<dbReference type="Gene3D" id="3.40.50.720">
    <property type="entry name" value="NAD(P)-binding Rossmann-like Domain"/>
    <property type="match status" value="1"/>
</dbReference>
<dbReference type="EC" id="1.1.1.100" evidence="2"/>
<dbReference type="PANTHER" id="PTHR43658:SF8">
    <property type="entry name" value="17-BETA-HYDROXYSTEROID DEHYDROGENASE 14-RELATED"/>
    <property type="match status" value="1"/>
</dbReference>
<keyword evidence="1 2" id="KW-0560">Oxidoreductase</keyword>
<evidence type="ECO:0000256" key="1">
    <source>
        <dbReference type="ARBA" id="ARBA00023002"/>
    </source>
</evidence>
<accession>A0A4U9W9Z5</accession>
<gene>
    <name evidence="2" type="primary">fabG_10</name>
    <name evidence="2" type="ORF">NCTC12965_07061</name>
</gene>
<sequence>MCLTNKVAIVTGASRGLGRGIAQVLAEKGAAIVICDVDQEGGNKTAAELVSAAIKPFSSPVILPTAKKLISYLLRRSSS</sequence>
<dbReference type="InterPro" id="IPR002347">
    <property type="entry name" value="SDR_fam"/>
</dbReference>
<dbReference type="GO" id="GO:0004316">
    <property type="term" value="F:3-oxoacyl-[acyl-carrier-protein] reductase (NADPH) activity"/>
    <property type="evidence" value="ECO:0007669"/>
    <property type="project" value="UniProtKB-EC"/>
</dbReference>
<dbReference type="SUPFAM" id="SSF51735">
    <property type="entry name" value="NAD(P)-binding Rossmann-fold domains"/>
    <property type="match status" value="1"/>
</dbReference>
<protein>
    <submittedName>
        <fullName evidence="2">3-oxoacyl-[acyl-carrier-protein] reductase FabG</fullName>
        <ecNumber evidence="2">1.1.1.100</ecNumber>
    </submittedName>
</protein>
<name>A0A4U9W9Z5_SERFO</name>
<dbReference type="EMBL" id="CABEEZ010000133">
    <property type="protein sequence ID" value="VTR55763.1"/>
    <property type="molecule type" value="Genomic_DNA"/>
</dbReference>
<evidence type="ECO:0000313" key="2">
    <source>
        <dbReference type="EMBL" id="VTR55763.1"/>
    </source>
</evidence>
<dbReference type="AlphaFoldDB" id="A0A4U9W9Z5"/>
<dbReference type="InterPro" id="IPR036291">
    <property type="entry name" value="NAD(P)-bd_dom_sf"/>
</dbReference>
<organism evidence="2">
    <name type="scientific">Serratia fonticola</name>
    <dbReference type="NCBI Taxonomy" id="47917"/>
    <lineage>
        <taxon>Bacteria</taxon>
        <taxon>Pseudomonadati</taxon>
        <taxon>Pseudomonadota</taxon>
        <taxon>Gammaproteobacteria</taxon>
        <taxon>Enterobacterales</taxon>
        <taxon>Yersiniaceae</taxon>
        <taxon>Serratia</taxon>
    </lineage>
</organism>
<proteinExistence type="predicted"/>